<gene>
    <name evidence="2" type="ORF">EOK75_00800</name>
</gene>
<proteinExistence type="predicted"/>
<dbReference type="RefSeq" id="WP_137192172.1">
    <property type="nucleotide sequence ID" value="NZ_CP039964.1"/>
</dbReference>
<organism evidence="2 3">
    <name type="scientific">Pseudorhodobacter turbinis</name>
    <dbReference type="NCBI Taxonomy" id="2500533"/>
    <lineage>
        <taxon>Bacteria</taxon>
        <taxon>Pseudomonadati</taxon>
        <taxon>Pseudomonadota</taxon>
        <taxon>Alphaproteobacteria</taxon>
        <taxon>Rhodobacterales</taxon>
        <taxon>Paracoccaceae</taxon>
        <taxon>Pseudorhodobacter</taxon>
    </lineage>
</organism>
<dbReference type="InterPro" id="IPR036249">
    <property type="entry name" value="Thioredoxin-like_sf"/>
</dbReference>
<evidence type="ECO:0000313" key="2">
    <source>
        <dbReference type="EMBL" id="QCO54488.1"/>
    </source>
</evidence>
<protein>
    <submittedName>
        <fullName evidence="2">DUF1223 domain-containing protein</fullName>
    </submittedName>
</protein>
<dbReference type="PANTHER" id="PTHR36057">
    <property type="match status" value="1"/>
</dbReference>
<sequence>MRHRFIPACAAFLAFAAPVFAQSEDAVVVELFTSQGCVSCPPADAILGKIDATAGVIALSLHVDYWDYLGWKDKFASPQFTARQKAYARHAREKMVYTPQVVVQGQARLIGNRGPEVEAAVNAQLKKAGRNGLQLDRQGDRVLITAAPVLGATGPIHVQLVRFSPSESVKIERGENAGKTITYHNVVKSWQILTDWNGTSPLSIEAAAPGGAPLVVILQATGPAEILSADVLR</sequence>
<feature type="chain" id="PRO_5020252201" evidence="1">
    <location>
        <begin position="22"/>
        <end position="233"/>
    </location>
</feature>
<dbReference type="EMBL" id="CP039964">
    <property type="protein sequence ID" value="QCO54488.1"/>
    <property type="molecule type" value="Genomic_DNA"/>
</dbReference>
<reference evidence="2 3" key="1">
    <citation type="submission" date="2019-05" db="EMBL/GenBank/DDBJ databases">
        <title>Pseudorhodobacter turbinis sp. nov., isolated from the gut of the Korean turban shell.</title>
        <authorList>
            <person name="Jeong Y.-S."/>
            <person name="Kang W.-R."/>
            <person name="Bae J.-W."/>
        </authorList>
    </citation>
    <scope>NUCLEOTIDE SEQUENCE [LARGE SCALE GENOMIC DNA]</scope>
    <source>
        <strain evidence="2 3">S12M18</strain>
    </source>
</reference>
<dbReference type="InterPro" id="IPR010634">
    <property type="entry name" value="DUF1223"/>
</dbReference>
<keyword evidence="1" id="KW-0732">Signal</keyword>
<accession>A0A4P8ECQ7</accession>
<name>A0A4P8ECQ7_9RHOB</name>
<dbReference type="SUPFAM" id="SSF52833">
    <property type="entry name" value="Thioredoxin-like"/>
    <property type="match status" value="1"/>
</dbReference>
<keyword evidence="3" id="KW-1185">Reference proteome</keyword>
<dbReference type="AlphaFoldDB" id="A0A4P8ECQ7"/>
<dbReference type="Proteomes" id="UP000298631">
    <property type="component" value="Chromosome"/>
</dbReference>
<dbReference type="Pfam" id="PF06764">
    <property type="entry name" value="DUF1223"/>
    <property type="match status" value="1"/>
</dbReference>
<dbReference type="OrthoDB" id="9808254at2"/>
<evidence type="ECO:0000256" key="1">
    <source>
        <dbReference type="SAM" id="SignalP"/>
    </source>
</evidence>
<evidence type="ECO:0000313" key="3">
    <source>
        <dbReference type="Proteomes" id="UP000298631"/>
    </source>
</evidence>
<dbReference type="KEGG" id="pseb:EOK75_00800"/>
<feature type="signal peptide" evidence="1">
    <location>
        <begin position="1"/>
        <end position="21"/>
    </location>
</feature>
<dbReference type="PANTHER" id="PTHR36057:SF1">
    <property type="entry name" value="LIPOPROTEIN LIPID ATTACHMENT SITE-LIKE PROTEIN, PUTATIVE (DUF1223)-RELATED"/>
    <property type="match status" value="1"/>
</dbReference>